<dbReference type="Gene3D" id="3.30.497.10">
    <property type="entry name" value="Antithrombin, subunit I, domain 2"/>
    <property type="match status" value="2"/>
</dbReference>
<dbReference type="SMART" id="SM00093">
    <property type="entry name" value="SERPIN"/>
    <property type="match status" value="1"/>
</dbReference>
<dbReference type="AlphaFoldDB" id="A0A4V2YKH2"/>
<comment type="similarity">
    <text evidence="1">Belongs to the serpin family.</text>
</comment>
<dbReference type="InterPro" id="IPR023796">
    <property type="entry name" value="Serpin_dom"/>
</dbReference>
<evidence type="ECO:0000256" key="1">
    <source>
        <dbReference type="RuleBase" id="RU000411"/>
    </source>
</evidence>
<reference evidence="3 4" key="1">
    <citation type="submission" date="2019-03" db="EMBL/GenBank/DDBJ databases">
        <title>Draft genome sequences of novel Actinobacteria.</title>
        <authorList>
            <person name="Sahin N."/>
            <person name="Ay H."/>
            <person name="Saygin H."/>
        </authorList>
    </citation>
    <scope>NUCLEOTIDE SEQUENCE [LARGE SCALE GENOMIC DNA]</scope>
    <source>
        <strain evidence="3 4">CH32</strain>
    </source>
</reference>
<dbReference type="EMBL" id="SMKQ01000122">
    <property type="protein sequence ID" value="TDD42677.1"/>
    <property type="molecule type" value="Genomic_DNA"/>
</dbReference>
<dbReference type="InterPro" id="IPR000215">
    <property type="entry name" value="Serpin_fam"/>
</dbReference>
<evidence type="ECO:0000313" key="4">
    <source>
        <dbReference type="Proteomes" id="UP000295302"/>
    </source>
</evidence>
<dbReference type="GO" id="GO:0005615">
    <property type="term" value="C:extracellular space"/>
    <property type="evidence" value="ECO:0007669"/>
    <property type="project" value="InterPro"/>
</dbReference>
<dbReference type="GO" id="GO:0004867">
    <property type="term" value="F:serine-type endopeptidase inhibitor activity"/>
    <property type="evidence" value="ECO:0007669"/>
    <property type="project" value="InterPro"/>
</dbReference>
<protein>
    <submittedName>
        <fullName evidence="3">Proteinase inhibitor I4 serpin</fullName>
    </submittedName>
</protein>
<dbReference type="InterPro" id="IPR042178">
    <property type="entry name" value="Serpin_sf_1"/>
</dbReference>
<comment type="caution">
    <text evidence="3">The sequence shown here is derived from an EMBL/GenBank/DDBJ whole genome shotgun (WGS) entry which is preliminary data.</text>
</comment>
<dbReference type="Pfam" id="PF00079">
    <property type="entry name" value="Serpin"/>
    <property type="match status" value="1"/>
</dbReference>
<evidence type="ECO:0000313" key="3">
    <source>
        <dbReference type="EMBL" id="TDD42677.1"/>
    </source>
</evidence>
<evidence type="ECO:0000259" key="2">
    <source>
        <dbReference type="SMART" id="SM00093"/>
    </source>
</evidence>
<proteinExistence type="inferred from homology"/>
<sequence>MRNAGPMRHPVNVLTTRWSAACSGESAVMSGAGVWPLLAYLASAAAGPGRAELEDAVGVPACHAAQAAADVLNAMQAPAVRSAIGLWSARDLPLRPSWLAALPAGLRGELTGDPVVDGKALDAWAAERTGGLVPAMPIAVSKDTRLVPAVALAVATRWLRPFLEGVGEFPDGPWAGRELAVLYRRTAVLDRLRVAATPMGPLTMLRVMGTGGVDVHLVLGVRDEPGVVLPAAIRVLDDGAQFLPLEEGPGVSVAYVRATEPGDRLDVTVPRFAVSSTHDLLRLPEVFGLATVSDMSRGHFPGIGPEPLAVGQAAQAAVAVFSATGFESASVTAFEAVAGSAPPPEPYRIKRVQAVFGRPFGFLAVERRSGMVLTAGWVADPEPGAAMAGWRDAPGYLERELGQGTAAPPARLAGRGQA</sequence>
<keyword evidence="4" id="KW-1185">Reference proteome</keyword>
<gene>
    <name evidence="3" type="ORF">E1286_30215</name>
</gene>
<dbReference type="OrthoDB" id="4847668at2"/>
<dbReference type="PANTHER" id="PTHR11461:SF211">
    <property type="entry name" value="GH10112P-RELATED"/>
    <property type="match status" value="1"/>
</dbReference>
<accession>A0A4V2YKH2</accession>
<dbReference type="Proteomes" id="UP000295302">
    <property type="component" value="Unassembled WGS sequence"/>
</dbReference>
<feature type="domain" description="Serpin" evidence="2">
    <location>
        <begin position="11"/>
        <end position="381"/>
    </location>
</feature>
<dbReference type="PANTHER" id="PTHR11461">
    <property type="entry name" value="SERINE PROTEASE INHIBITOR, SERPIN"/>
    <property type="match status" value="1"/>
</dbReference>
<dbReference type="SUPFAM" id="SSF56574">
    <property type="entry name" value="Serpins"/>
    <property type="match status" value="2"/>
</dbReference>
<dbReference type="InterPro" id="IPR036186">
    <property type="entry name" value="Serpin_sf"/>
</dbReference>
<organism evidence="3 4">
    <name type="scientific">Nonomuraea terrae</name>
    <dbReference type="NCBI Taxonomy" id="2530383"/>
    <lineage>
        <taxon>Bacteria</taxon>
        <taxon>Bacillati</taxon>
        <taxon>Actinomycetota</taxon>
        <taxon>Actinomycetes</taxon>
        <taxon>Streptosporangiales</taxon>
        <taxon>Streptosporangiaceae</taxon>
        <taxon>Nonomuraea</taxon>
    </lineage>
</organism>
<name>A0A4V2YKH2_9ACTN</name>